<dbReference type="CDD" id="cd03443">
    <property type="entry name" value="PaaI_thioesterase"/>
    <property type="match status" value="1"/>
</dbReference>
<sequence length="190" mass="20719">MPPKLPPLRFVRSVLNSFAKDSGLEPRLLGNNFRVTGASVGKVDFELAIQKEHTNRLSTIHGGTLASLVDLGGSLAVASKGRFMTGVSTDINGMPHSMVIVNLYHRAIPTYQRKLTKAVTYLNPGGKPGDIMTGTAICDKMGRTLAYTTVTFFNKKGELAARGSHTKYIAKTWESEDFVAPDEYVAEEEK</sequence>
<protein>
    <submittedName>
        <fullName evidence="3">Esterase XCC2094</fullName>
    </submittedName>
</protein>
<evidence type="ECO:0000256" key="1">
    <source>
        <dbReference type="ARBA" id="ARBA00008324"/>
    </source>
</evidence>
<proteinExistence type="inferred from homology"/>
<dbReference type="PANTHER" id="PTHR21660:SF57">
    <property type="entry name" value="PAAI THIOESTERASE"/>
    <property type="match status" value="1"/>
</dbReference>
<evidence type="ECO:0000313" key="3">
    <source>
        <dbReference type="EMBL" id="GKT51180.1"/>
    </source>
</evidence>
<evidence type="ECO:0000259" key="2">
    <source>
        <dbReference type="Pfam" id="PF03061"/>
    </source>
</evidence>
<dbReference type="SUPFAM" id="SSF54637">
    <property type="entry name" value="Thioesterase/thiol ester dehydrase-isomerase"/>
    <property type="match status" value="1"/>
</dbReference>
<dbReference type="Proteomes" id="UP001055115">
    <property type="component" value="Unassembled WGS sequence"/>
</dbReference>
<dbReference type="PANTHER" id="PTHR21660">
    <property type="entry name" value="THIOESTERASE SUPERFAMILY MEMBER-RELATED"/>
    <property type="match status" value="1"/>
</dbReference>
<gene>
    <name evidence="3" type="ORF">ColSpa_11361</name>
</gene>
<dbReference type="InterPro" id="IPR029069">
    <property type="entry name" value="HotDog_dom_sf"/>
</dbReference>
<accession>A0AA37UPP0</accession>
<comment type="similarity">
    <text evidence="1">Belongs to the thioesterase PaaI family.</text>
</comment>
<name>A0AA37UPP0_9PEZI</name>
<feature type="domain" description="Thioesterase" evidence="2">
    <location>
        <begin position="59"/>
        <end position="160"/>
    </location>
</feature>
<organism evidence="3 4">
    <name type="scientific">Colletotrichum spaethianum</name>
    <dbReference type="NCBI Taxonomy" id="700344"/>
    <lineage>
        <taxon>Eukaryota</taxon>
        <taxon>Fungi</taxon>
        <taxon>Dikarya</taxon>
        <taxon>Ascomycota</taxon>
        <taxon>Pezizomycotina</taxon>
        <taxon>Sordariomycetes</taxon>
        <taxon>Hypocreomycetidae</taxon>
        <taxon>Glomerellales</taxon>
        <taxon>Glomerellaceae</taxon>
        <taxon>Colletotrichum</taxon>
        <taxon>Colletotrichum spaethianum species complex</taxon>
    </lineage>
</organism>
<dbReference type="InterPro" id="IPR039298">
    <property type="entry name" value="ACOT13"/>
</dbReference>
<comment type="caution">
    <text evidence="3">The sequence shown here is derived from an EMBL/GenBank/DDBJ whole genome shotgun (WGS) entry which is preliminary data.</text>
</comment>
<dbReference type="InterPro" id="IPR006683">
    <property type="entry name" value="Thioestr_dom"/>
</dbReference>
<dbReference type="GeneID" id="73332163"/>
<evidence type="ECO:0000313" key="4">
    <source>
        <dbReference type="Proteomes" id="UP001055115"/>
    </source>
</evidence>
<dbReference type="GO" id="GO:0047617">
    <property type="term" value="F:fatty acyl-CoA hydrolase activity"/>
    <property type="evidence" value="ECO:0007669"/>
    <property type="project" value="InterPro"/>
</dbReference>
<dbReference type="Gene3D" id="3.10.129.10">
    <property type="entry name" value="Hotdog Thioesterase"/>
    <property type="match status" value="1"/>
</dbReference>
<dbReference type="EMBL" id="BQXU01000045">
    <property type="protein sequence ID" value="GKT51180.1"/>
    <property type="molecule type" value="Genomic_DNA"/>
</dbReference>
<dbReference type="RefSeq" id="XP_049133530.1">
    <property type="nucleotide sequence ID" value="XM_049277573.1"/>
</dbReference>
<dbReference type="Pfam" id="PF03061">
    <property type="entry name" value="4HBT"/>
    <property type="match status" value="1"/>
</dbReference>
<keyword evidence="4" id="KW-1185">Reference proteome</keyword>
<dbReference type="AlphaFoldDB" id="A0AA37UPP0"/>
<reference evidence="3 4" key="1">
    <citation type="submission" date="2022-03" db="EMBL/GenBank/DDBJ databases">
        <title>Genome data of Colletotrichum spp.</title>
        <authorList>
            <person name="Utami Y.D."/>
            <person name="Hiruma K."/>
        </authorList>
    </citation>
    <scope>NUCLEOTIDE SEQUENCE [LARGE SCALE GENOMIC DNA]</scope>
    <source>
        <strain evidence="3 4">MAFF 239500</strain>
    </source>
</reference>